<reference evidence="2" key="1">
    <citation type="submission" date="2014-11" db="EMBL/GenBank/DDBJ databases">
        <authorList>
            <person name="Amaro Gonzalez C."/>
        </authorList>
    </citation>
    <scope>NUCLEOTIDE SEQUENCE</scope>
</reference>
<organism evidence="2">
    <name type="scientific">Anguilla anguilla</name>
    <name type="common">European freshwater eel</name>
    <name type="synonym">Muraena anguilla</name>
    <dbReference type="NCBI Taxonomy" id="7936"/>
    <lineage>
        <taxon>Eukaryota</taxon>
        <taxon>Metazoa</taxon>
        <taxon>Chordata</taxon>
        <taxon>Craniata</taxon>
        <taxon>Vertebrata</taxon>
        <taxon>Euteleostomi</taxon>
        <taxon>Actinopterygii</taxon>
        <taxon>Neopterygii</taxon>
        <taxon>Teleostei</taxon>
        <taxon>Anguilliformes</taxon>
        <taxon>Anguillidae</taxon>
        <taxon>Anguilla</taxon>
    </lineage>
</organism>
<feature type="transmembrane region" description="Helical" evidence="1">
    <location>
        <begin position="29"/>
        <end position="49"/>
    </location>
</feature>
<name>A0A0E9SZ04_ANGAN</name>
<evidence type="ECO:0000313" key="2">
    <source>
        <dbReference type="EMBL" id="JAH46492.1"/>
    </source>
</evidence>
<dbReference type="EMBL" id="GBXM01062085">
    <property type="protein sequence ID" value="JAH46492.1"/>
    <property type="molecule type" value="Transcribed_RNA"/>
</dbReference>
<reference evidence="2" key="2">
    <citation type="journal article" date="2015" name="Fish Shellfish Immunol.">
        <title>Early steps in the European eel (Anguilla anguilla)-Vibrio vulnificus interaction in the gills: Role of the RtxA13 toxin.</title>
        <authorList>
            <person name="Callol A."/>
            <person name="Pajuelo D."/>
            <person name="Ebbesson L."/>
            <person name="Teles M."/>
            <person name="MacKenzie S."/>
            <person name="Amaro C."/>
        </authorList>
    </citation>
    <scope>NUCLEOTIDE SEQUENCE</scope>
</reference>
<keyword evidence="1" id="KW-0472">Membrane</keyword>
<keyword evidence="1" id="KW-0812">Transmembrane</keyword>
<protein>
    <submittedName>
        <fullName evidence="2">Uncharacterized protein</fullName>
    </submittedName>
</protein>
<dbReference type="AlphaFoldDB" id="A0A0E9SZ04"/>
<evidence type="ECO:0000256" key="1">
    <source>
        <dbReference type="SAM" id="Phobius"/>
    </source>
</evidence>
<accession>A0A0E9SZ04</accession>
<proteinExistence type="predicted"/>
<keyword evidence="1" id="KW-1133">Transmembrane helix</keyword>
<sequence>MVKPICIKIIFDYKSKIVQHRAKSRRKHVFPNIIELTIYTVYIYIHMYLVNTFENIYC</sequence>